<dbReference type="InterPro" id="IPR001647">
    <property type="entry name" value="HTH_TetR"/>
</dbReference>
<dbReference type="SUPFAM" id="SSF46689">
    <property type="entry name" value="Homeodomain-like"/>
    <property type="match status" value="1"/>
</dbReference>
<evidence type="ECO:0000256" key="1">
    <source>
        <dbReference type="ARBA" id="ARBA00023015"/>
    </source>
</evidence>
<protein>
    <recommendedName>
        <fullName evidence="5">HTH tetR-type domain-containing protein</fullName>
    </recommendedName>
</protein>
<dbReference type="PROSITE" id="PS50977">
    <property type="entry name" value="HTH_TETR_2"/>
    <property type="match status" value="1"/>
</dbReference>
<dbReference type="Pfam" id="PF00440">
    <property type="entry name" value="TetR_N"/>
    <property type="match status" value="1"/>
</dbReference>
<dbReference type="OrthoDB" id="8688418at2"/>
<dbReference type="GO" id="GO:0003700">
    <property type="term" value="F:DNA-binding transcription factor activity"/>
    <property type="evidence" value="ECO:0007669"/>
    <property type="project" value="TreeGrafter"/>
</dbReference>
<dbReference type="PRINTS" id="PR00455">
    <property type="entry name" value="HTHTETR"/>
</dbReference>
<dbReference type="Pfam" id="PF17754">
    <property type="entry name" value="TetR_C_14"/>
    <property type="match status" value="1"/>
</dbReference>
<evidence type="ECO:0000313" key="6">
    <source>
        <dbReference type="EMBL" id="MQY11829.1"/>
    </source>
</evidence>
<dbReference type="RefSeq" id="WP_153451094.1">
    <property type="nucleotide sequence ID" value="NZ_WEGJ01000004.1"/>
</dbReference>
<accession>A0A7K0CEC5</accession>
<keyword evidence="3" id="KW-0804">Transcription</keyword>
<proteinExistence type="predicted"/>
<evidence type="ECO:0000256" key="2">
    <source>
        <dbReference type="ARBA" id="ARBA00023125"/>
    </source>
</evidence>
<name>A0A7K0CEC5_9ACTN</name>
<evidence type="ECO:0000259" key="5">
    <source>
        <dbReference type="PROSITE" id="PS50977"/>
    </source>
</evidence>
<sequence>MTGLRERKKQRTREALIRSAVELFVERGFDRTTVDEIAAAVGVSQRTFFRYFATKEEAAFAIQDMVESAYYAEVCRRPAAEPPATVLRASIERVWDGMAQTVAETVSVTLYTRMWHVIESTPALVAEALRRSTVMSEQLAEEIARREGVDLDTDPRPRVLVAAFSAVTQAAARRWGTGDDMTLASARATTMAYLDQLQPSLGSTWHRGTSA</sequence>
<feature type="DNA-binding region" description="H-T-H motif" evidence="4">
    <location>
        <begin position="33"/>
        <end position="52"/>
    </location>
</feature>
<reference evidence="6 7" key="1">
    <citation type="submission" date="2019-10" db="EMBL/GenBank/DDBJ databases">
        <title>Streptomyces smaragdinus sp. nov. and Streptomyces fabii sp. nov., isolated from the gut of fungus growing-termite Macrotermes natalensis.</title>
        <authorList>
            <person name="Schwitalla J."/>
            <person name="Benndorf R."/>
            <person name="Martin K."/>
            <person name="De Beer W."/>
            <person name="Kaster A.-K."/>
            <person name="Vollmers J."/>
            <person name="Poulsen M."/>
            <person name="Beemelmanns C."/>
        </authorList>
    </citation>
    <scope>NUCLEOTIDE SEQUENCE [LARGE SCALE GENOMIC DNA]</scope>
    <source>
        <strain evidence="6 7">RB5</strain>
    </source>
</reference>
<keyword evidence="1" id="KW-0805">Transcription regulation</keyword>
<dbReference type="GO" id="GO:0000976">
    <property type="term" value="F:transcription cis-regulatory region binding"/>
    <property type="evidence" value="ECO:0007669"/>
    <property type="project" value="TreeGrafter"/>
</dbReference>
<dbReference type="PANTHER" id="PTHR30055">
    <property type="entry name" value="HTH-TYPE TRANSCRIPTIONAL REGULATOR RUTR"/>
    <property type="match status" value="1"/>
</dbReference>
<feature type="domain" description="HTH tetR-type" evidence="5">
    <location>
        <begin position="10"/>
        <end position="70"/>
    </location>
</feature>
<dbReference type="InterPro" id="IPR041347">
    <property type="entry name" value="MftR_C"/>
</dbReference>
<evidence type="ECO:0000256" key="4">
    <source>
        <dbReference type="PROSITE-ProRule" id="PRU00335"/>
    </source>
</evidence>
<dbReference type="PANTHER" id="PTHR30055:SF238">
    <property type="entry name" value="MYCOFACTOCIN BIOSYNTHESIS TRANSCRIPTIONAL REGULATOR MFTR-RELATED"/>
    <property type="match status" value="1"/>
</dbReference>
<keyword evidence="2 4" id="KW-0238">DNA-binding</keyword>
<evidence type="ECO:0000313" key="7">
    <source>
        <dbReference type="Proteomes" id="UP000466345"/>
    </source>
</evidence>
<dbReference type="InterPro" id="IPR009057">
    <property type="entry name" value="Homeodomain-like_sf"/>
</dbReference>
<dbReference type="InterPro" id="IPR050109">
    <property type="entry name" value="HTH-type_TetR-like_transc_reg"/>
</dbReference>
<dbReference type="EMBL" id="WEGJ01000004">
    <property type="protein sequence ID" value="MQY11829.1"/>
    <property type="molecule type" value="Genomic_DNA"/>
</dbReference>
<organism evidence="6 7">
    <name type="scientific">Streptomyces smaragdinus</name>
    <dbReference type="NCBI Taxonomy" id="2585196"/>
    <lineage>
        <taxon>Bacteria</taxon>
        <taxon>Bacillati</taxon>
        <taxon>Actinomycetota</taxon>
        <taxon>Actinomycetes</taxon>
        <taxon>Kitasatosporales</taxon>
        <taxon>Streptomycetaceae</taxon>
        <taxon>Streptomyces</taxon>
    </lineage>
</organism>
<dbReference type="Gene3D" id="1.10.357.10">
    <property type="entry name" value="Tetracycline Repressor, domain 2"/>
    <property type="match status" value="1"/>
</dbReference>
<evidence type="ECO:0000256" key="3">
    <source>
        <dbReference type="ARBA" id="ARBA00023163"/>
    </source>
</evidence>
<gene>
    <name evidence="6" type="ORF">SRB5_19480</name>
</gene>
<dbReference type="AlphaFoldDB" id="A0A7K0CEC5"/>
<keyword evidence="7" id="KW-1185">Reference proteome</keyword>
<comment type="caution">
    <text evidence="6">The sequence shown here is derived from an EMBL/GenBank/DDBJ whole genome shotgun (WGS) entry which is preliminary data.</text>
</comment>
<dbReference type="Proteomes" id="UP000466345">
    <property type="component" value="Unassembled WGS sequence"/>
</dbReference>